<evidence type="ECO:0000313" key="9">
    <source>
        <dbReference type="Proteomes" id="UP000886742"/>
    </source>
</evidence>
<feature type="transmembrane region" description="Helical" evidence="6">
    <location>
        <begin position="168"/>
        <end position="187"/>
    </location>
</feature>
<gene>
    <name evidence="8" type="ORF">IAD02_01030</name>
</gene>
<evidence type="ECO:0000256" key="6">
    <source>
        <dbReference type="SAM" id="Phobius"/>
    </source>
</evidence>
<evidence type="ECO:0000256" key="2">
    <source>
        <dbReference type="ARBA" id="ARBA00022475"/>
    </source>
</evidence>
<proteinExistence type="predicted"/>
<dbReference type="AlphaFoldDB" id="A0A9D1FF58"/>
<dbReference type="InterPro" id="IPR050189">
    <property type="entry name" value="MFS_Efflux_Transporters"/>
</dbReference>
<dbReference type="Pfam" id="PF07690">
    <property type="entry name" value="MFS_1"/>
    <property type="match status" value="1"/>
</dbReference>
<dbReference type="SUPFAM" id="SSF103473">
    <property type="entry name" value="MFS general substrate transporter"/>
    <property type="match status" value="1"/>
</dbReference>
<evidence type="ECO:0000256" key="4">
    <source>
        <dbReference type="ARBA" id="ARBA00022989"/>
    </source>
</evidence>
<feature type="transmembrane region" description="Helical" evidence="6">
    <location>
        <begin position="80"/>
        <end position="99"/>
    </location>
</feature>
<dbReference type="InterPro" id="IPR036259">
    <property type="entry name" value="MFS_trans_sf"/>
</dbReference>
<dbReference type="GO" id="GO:0005886">
    <property type="term" value="C:plasma membrane"/>
    <property type="evidence" value="ECO:0007669"/>
    <property type="project" value="UniProtKB-SubCell"/>
</dbReference>
<feature type="transmembrane region" description="Helical" evidence="6">
    <location>
        <begin position="375"/>
        <end position="392"/>
    </location>
</feature>
<reference evidence="8" key="2">
    <citation type="journal article" date="2021" name="PeerJ">
        <title>Extensive microbial diversity within the chicken gut microbiome revealed by metagenomics and culture.</title>
        <authorList>
            <person name="Gilroy R."/>
            <person name="Ravi A."/>
            <person name="Getino M."/>
            <person name="Pursley I."/>
            <person name="Horton D.L."/>
            <person name="Alikhan N.F."/>
            <person name="Baker D."/>
            <person name="Gharbi K."/>
            <person name="Hall N."/>
            <person name="Watson M."/>
            <person name="Adriaenssens E.M."/>
            <person name="Foster-Nyarko E."/>
            <person name="Jarju S."/>
            <person name="Secka A."/>
            <person name="Antonio M."/>
            <person name="Oren A."/>
            <person name="Chaudhuri R.R."/>
            <person name="La Ragione R."/>
            <person name="Hildebrand F."/>
            <person name="Pallen M.J."/>
        </authorList>
    </citation>
    <scope>NUCLEOTIDE SEQUENCE</scope>
    <source>
        <strain evidence="8">ChiGjej3B3-5194</strain>
    </source>
</reference>
<dbReference type="InterPro" id="IPR020846">
    <property type="entry name" value="MFS_dom"/>
</dbReference>
<sequence length="394" mass="43784">MAKDKYISVKNGVSGFSFANLGLFTGFADGIYNAVYSLVLMEIFANSAIVGVYVGIYAAFCMIVGLFANELFRRFSKVRVFYFSMLMLAVCYAMMSFSIRPSTFVMLDYTTGIAITLVGVLIPLFMSDFSGKIGMARLNSRYHLWMNVGALFAPMIAVAIANQFNNRAAFFASALIYLAGWMAFKLFRIVQEDKKIKPVNPRKTFRALFKNAVAFFRRPGMPRAYAVNFGYYSLRAMRYLYVPIVVVENGFSKDALGWVLTLGIIPYLILSEMMARLVRKYGKRPWLLIGFSSFAIFSALATFVTGYPLLAIFVMWQVSGALMESVHDLLFFDTAKKTEQTKFYGVFRTSVNLPNIIAPMLGAACITAFGGTSAVWVVTAVIGGISALLVVAKK</sequence>
<keyword evidence="2" id="KW-1003">Cell membrane</keyword>
<comment type="caution">
    <text evidence="8">The sequence shown here is derived from an EMBL/GenBank/DDBJ whole genome shotgun (WGS) entry which is preliminary data.</text>
</comment>
<feature type="transmembrane region" description="Helical" evidence="6">
    <location>
        <begin position="225"/>
        <end position="244"/>
    </location>
</feature>
<dbReference type="PANTHER" id="PTHR43124:SF3">
    <property type="entry name" value="CHLORAMPHENICOL EFFLUX PUMP RV0191"/>
    <property type="match status" value="1"/>
</dbReference>
<keyword evidence="3 6" id="KW-0812">Transmembrane</keyword>
<feature type="transmembrane region" description="Helical" evidence="6">
    <location>
        <begin position="286"/>
        <end position="304"/>
    </location>
</feature>
<feature type="transmembrane region" description="Helical" evidence="6">
    <location>
        <begin position="12"/>
        <end position="32"/>
    </location>
</feature>
<dbReference type="PROSITE" id="PS50850">
    <property type="entry name" value="MFS"/>
    <property type="match status" value="1"/>
</dbReference>
<feature type="transmembrane region" description="Helical" evidence="6">
    <location>
        <begin position="111"/>
        <end position="130"/>
    </location>
</feature>
<dbReference type="GO" id="GO:0022857">
    <property type="term" value="F:transmembrane transporter activity"/>
    <property type="evidence" value="ECO:0007669"/>
    <property type="project" value="InterPro"/>
</dbReference>
<reference evidence="8" key="1">
    <citation type="submission" date="2020-10" db="EMBL/GenBank/DDBJ databases">
        <authorList>
            <person name="Gilroy R."/>
        </authorList>
    </citation>
    <scope>NUCLEOTIDE SEQUENCE</scope>
    <source>
        <strain evidence="8">ChiGjej3B3-5194</strain>
    </source>
</reference>
<organism evidence="8 9">
    <name type="scientific">Candidatus Enterousia intestinigallinarum</name>
    <dbReference type="NCBI Taxonomy" id="2840790"/>
    <lineage>
        <taxon>Bacteria</taxon>
        <taxon>Pseudomonadati</taxon>
        <taxon>Pseudomonadota</taxon>
        <taxon>Alphaproteobacteria</taxon>
        <taxon>Candidatus Enterousia</taxon>
    </lineage>
</organism>
<dbReference type="PANTHER" id="PTHR43124">
    <property type="entry name" value="PURINE EFFLUX PUMP PBUE"/>
    <property type="match status" value="1"/>
</dbReference>
<evidence type="ECO:0000259" key="7">
    <source>
        <dbReference type="PROSITE" id="PS50850"/>
    </source>
</evidence>
<evidence type="ECO:0000256" key="3">
    <source>
        <dbReference type="ARBA" id="ARBA00022692"/>
    </source>
</evidence>
<feature type="domain" description="Major facilitator superfamily (MFS) profile" evidence="7">
    <location>
        <begin position="14"/>
        <end position="394"/>
    </location>
</feature>
<keyword evidence="5 6" id="KW-0472">Membrane</keyword>
<comment type="subcellular location">
    <subcellularLocation>
        <location evidence="1">Cell membrane</location>
        <topology evidence="1">Multi-pass membrane protein</topology>
    </subcellularLocation>
</comment>
<feature type="transmembrane region" description="Helical" evidence="6">
    <location>
        <begin position="142"/>
        <end position="162"/>
    </location>
</feature>
<evidence type="ECO:0000256" key="5">
    <source>
        <dbReference type="ARBA" id="ARBA00023136"/>
    </source>
</evidence>
<evidence type="ECO:0000313" key="8">
    <source>
        <dbReference type="EMBL" id="HIS70559.1"/>
    </source>
</evidence>
<name>A0A9D1FF58_9PROT</name>
<evidence type="ECO:0000256" key="1">
    <source>
        <dbReference type="ARBA" id="ARBA00004651"/>
    </source>
</evidence>
<dbReference type="EMBL" id="DVJI01000006">
    <property type="protein sequence ID" value="HIS70559.1"/>
    <property type="molecule type" value="Genomic_DNA"/>
</dbReference>
<accession>A0A9D1FF58</accession>
<keyword evidence="4 6" id="KW-1133">Transmembrane helix</keyword>
<feature type="transmembrane region" description="Helical" evidence="6">
    <location>
        <begin position="44"/>
        <end position="68"/>
    </location>
</feature>
<dbReference type="InterPro" id="IPR011701">
    <property type="entry name" value="MFS"/>
</dbReference>
<dbReference type="Proteomes" id="UP000886742">
    <property type="component" value="Unassembled WGS sequence"/>
</dbReference>
<feature type="transmembrane region" description="Helical" evidence="6">
    <location>
        <begin position="256"/>
        <end position="274"/>
    </location>
</feature>
<dbReference type="Gene3D" id="1.20.1250.20">
    <property type="entry name" value="MFS general substrate transporter like domains"/>
    <property type="match status" value="2"/>
</dbReference>
<protein>
    <submittedName>
        <fullName evidence="8">MFS transporter</fullName>
    </submittedName>
</protein>